<organism evidence="1 2">
    <name type="scientific">Stegodyphus mimosarum</name>
    <name type="common">African social velvet spider</name>
    <dbReference type="NCBI Taxonomy" id="407821"/>
    <lineage>
        <taxon>Eukaryota</taxon>
        <taxon>Metazoa</taxon>
        <taxon>Ecdysozoa</taxon>
        <taxon>Arthropoda</taxon>
        <taxon>Chelicerata</taxon>
        <taxon>Arachnida</taxon>
        <taxon>Araneae</taxon>
        <taxon>Araneomorphae</taxon>
        <taxon>Entelegynae</taxon>
        <taxon>Eresoidea</taxon>
        <taxon>Eresidae</taxon>
        <taxon>Stegodyphus</taxon>
    </lineage>
</organism>
<dbReference type="EMBL" id="KL857696">
    <property type="protein sequence ID" value="KFM83480.1"/>
    <property type="molecule type" value="Genomic_DNA"/>
</dbReference>
<evidence type="ECO:0000313" key="1">
    <source>
        <dbReference type="EMBL" id="KFM83480.1"/>
    </source>
</evidence>
<keyword evidence="2" id="KW-1185">Reference proteome</keyword>
<proteinExistence type="predicted"/>
<protein>
    <submittedName>
        <fullName evidence="1">Uncharacterized protein</fullName>
    </submittedName>
</protein>
<accession>A0A087V1J1</accession>
<feature type="non-terminal residue" evidence="1">
    <location>
        <position position="43"/>
    </location>
</feature>
<gene>
    <name evidence="1" type="ORF">X975_12409</name>
</gene>
<dbReference type="AlphaFoldDB" id="A0A087V1J1"/>
<evidence type="ECO:0000313" key="2">
    <source>
        <dbReference type="Proteomes" id="UP000054359"/>
    </source>
</evidence>
<dbReference type="OrthoDB" id="3973241at2759"/>
<sequence length="43" mass="5069">MDMEISEFDVILGNYKDLLEDVREGPAKIFVQKEAENLQKRKQ</sequence>
<reference evidence="1 2" key="1">
    <citation type="submission" date="2013-11" db="EMBL/GenBank/DDBJ databases">
        <title>Genome sequencing of Stegodyphus mimosarum.</title>
        <authorList>
            <person name="Bechsgaard J."/>
        </authorList>
    </citation>
    <scope>NUCLEOTIDE SEQUENCE [LARGE SCALE GENOMIC DNA]</scope>
</reference>
<name>A0A087V1J1_STEMI</name>
<dbReference type="Proteomes" id="UP000054359">
    <property type="component" value="Unassembled WGS sequence"/>
</dbReference>